<protein>
    <recommendedName>
        <fullName evidence="4">Type III restriction system methylase</fullName>
    </recommendedName>
</protein>
<evidence type="ECO:0008006" key="4">
    <source>
        <dbReference type="Google" id="ProtNLM"/>
    </source>
</evidence>
<accession>A0A051TWC2</accession>
<feature type="compositionally biased region" description="Polar residues" evidence="1">
    <location>
        <begin position="11"/>
        <end position="21"/>
    </location>
</feature>
<dbReference type="Gene3D" id="3.40.50.150">
    <property type="entry name" value="Vaccinia Virus protein VP39"/>
    <property type="match status" value="1"/>
</dbReference>
<dbReference type="AlphaFoldDB" id="A0A051TWC2"/>
<dbReference type="Proteomes" id="UP000025947">
    <property type="component" value="Unassembled WGS sequence"/>
</dbReference>
<name>A0A051TWC2_9MYCO</name>
<keyword evidence="3" id="KW-1185">Reference proteome</keyword>
<evidence type="ECO:0000313" key="2">
    <source>
        <dbReference type="EMBL" id="KBZ60671.1"/>
    </source>
</evidence>
<evidence type="ECO:0000313" key="3">
    <source>
        <dbReference type="Proteomes" id="UP000025947"/>
    </source>
</evidence>
<organism evidence="2 3">
    <name type="scientific">Mycobacterium [tuberculosis] TKK-01-0051</name>
    <dbReference type="NCBI Taxonomy" id="1324261"/>
    <lineage>
        <taxon>Bacteria</taxon>
        <taxon>Bacillati</taxon>
        <taxon>Actinomycetota</taxon>
        <taxon>Actinomycetes</taxon>
        <taxon>Mycobacteriales</taxon>
        <taxon>Mycobacteriaceae</taxon>
        <taxon>Mycobacterium</taxon>
        <taxon>Mycobacterium avium complex (MAC)</taxon>
    </lineage>
</organism>
<sequence length="243" mass="27157">MGRVVTETHGDSQGTPGQSDGSVLFGVRNDQIRHPDRVRDLAEVYTHHREVAAMLDMLPDMFPSEDEPGNHDRTFLEPACGHGNFLVEILRRKLRTVTVDRYSDGEQYEHRILRCLASVYGIDIDLENVLDSRQRLHAVITAHVGDPDARTEGFRSAMEAILSTNIVRADTLADATVIELVSYRPGKGGTFVREWSALEEPETHSQLNLFDVLPGEPQRDRVPVHYAELAANPKPMAAKEAKP</sequence>
<dbReference type="EMBL" id="JLXW01000010">
    <property type="protein sequence ID" value="KBZ60671.1"/>
    <property type="molecule type" value="Genomic_DNA"/>
</dbReference>
<comment type="caution">
    <text evidence="2">The sequence shown here is derived from an EMBL/GenBank/DDBJ whole genome shotgun (WGS) entry which is preliminary data.</text>
</comment>
<reference evidence="2 3" key="1">
    <citation type="submission" date="2014-04" db="EMBL/GenBank/DDBJ databases">
        <title>The Genome Sequence of Mycobacterium tuberculosis TKK-01-0051.</title>
        <authorList>
            <consortium name="The Broad Institute Genomics Platform"/>
            <consortium name="The Broad Institute Genome Sequencing Center for Infectious Disease"/>
            <person name="Earl A.M."/>
            <person name="Cohen K."/>
            <person name="Pym A."/>
            <person name="Bishai W."/>
            <person name="Maharaj K."/>
            <person name="Desjardins C."/>
            <person name="Abeel T."/>
            <person name="Young S."/>
            <person name="Zeng Q."/>
            <person name="Gargeya S."/>
            <person name="Abouelleil A."/>
            <person name="Alvarado L."/>
            <person name="Chapman S.B."/>
            <person name="Gainer-Dewar J."/>
            <person name="Goldberg J."/>
            <person name="Griggs A."/>
            <person name="Gujja S."/>
            <person name="Hansen M."/>
            <person name="Howarth C."/>
            <person name="Imamovic A."/>
            <person name="Larimer J."/>
            <person name="Murphy C."/>
            <person name="Naylor J."/>
            <person name="Pearson M."/>
            <person name="Poon T.W."/>
            <person name="Priest M."/>
            <person name="Roberts A."/>
            <person name="Saif S."/>
            <person name="Shea T."/>
            <person name="Sykes S."/>
            <person name="Wortman J."/>
            <person name="Nusbaum C."/>
            <person name="Birren B."/>
        </authorList>
    </citation>
    <scope>NUCLEOTIDE SEQUENCE [LARGE SCALE GENOMIC DNA]</scope>
    <source>
        <strain evidence="2 3">TKK-01-0051</strain>
    </source>
</reference>
<gene>
    <name evidence="2" type="ORF">K875_03618</name>
</gene>
<evidence type="ECO:0000256" key="1">
    <source>
        <dbReference type="SAM" id="MobiDB-lite"/>
    </source>
</evidence>
<dbReference type="PATRIC" id="fig|1324261.3.peg.3657"/>
<dbReference type="SUPFAM" id="SSF53335">
    <property type="entry name" value="S-adenosyl-L-methionine-dependent methyltransferases"/>
    <property type="match status" value="1"/>
</dbReference>
<dbReference type="InterPro" id="IPR029063">
    <property type="entry name" value="SAM-dependent_MTases_sf"/>
</dbReference>
<dbReference type="HOGENOM" id="CLU_077121_1_0_11"/>
<feature type="compositionally biased region" description="Basic and acidic residues" evidence="1">
    <location>
        <begin position="1"/>
        <end position="10"/>
    </location>
</feature>
<proteinExistence type="predicted"/>
<feature type="region of interest" description="Disordered" evidence="1">
    <location>
        <begin position="1"/>
        <end position="24"/>
    </location>
</feature>